<evidence type="ECO:0000313" key="2">
    <source>
        <dbReference type="EMBL" id="QYW06311.1"/>
    </source>
</evidence>
<accession>A0AAE8BQ15</accession>
<feature type="transmembrane region" description="Helical" evidence="1">
    <location>
        <begin position="47"/>
        <end position="65"/>
    </location>
</feature>
<feature type="transmembrane region" description="Helical" evidence="1">
    <location>
        <begin position="7"/>
        <end position="27"/>
    </location>
</feature>
<reference evidence="2" key="1">
    <citation type="submission" date="2021-07" db="EMBL/GenBank/DDBJ databases">
        <title>Identification, Characterization, and Genomic Analysis of Novel Shewanella Virulent Phage from a Gold Mine.</title>
        <authorList>
            <person name="Bujak K."/>
            <person name="Decewicz P."/>
            <person name="Radlinska M."/>
        </authorList>
    </citation>
    <scope>NUCLEOTIDE SEQUENCE</scope>
</reference>
<keyword evidence="1" id="KW-0812">Transmembrane</keyword>
<feature type="transmembrane region" description="Helical" evidence="1">
    <location>
        <begin position="105"/>
        <end position="123"/>
    </location>
</feature>
<dbReference type="Proteomes" id="UP000827858">
    <property type="component" value="Segment"/>
</dbReference>
<gene>
    <name evidence="2" type="ORF">M163_p21</name>
</gene>
<proteinExistence type="predicted"/>
<protein>
    <submittedName>
        <fullName evidence="2">Four-transmembrane helix containing protein</fullName>
    </submittedName>
</protein>
<name>A0AAE8BQ15_9CAUD</name>
<sequence length="131" mass="14693">MKLFTHILIFIISMGSLVVAYYTGPIANIGTFAPVDESYINILQKQYIYSGLITALATCVTAYLFKANLKMVAVILLVSGFIWVTFSQLSEPDFLTYFLESVTEFMAPYVLVCLVALTVLFGLNKKWPRLT</sequence>
<keyword evidence="1" id="KW-1133">Transmembrane helix</keyword>
<evidence type="ECO:0000256" key="1">
    <source>
        <dbReference type="SAM" id="Phobius"/>
    </source>
</evidence>
<dbReference type="EMBL" id="MZ568829">
    <property type="protein sequence ID" value="QYW06311.1"/>
    <property type="molecule type" value="Genomic_DNA"/>
</dbReference>
<evidence type="ECO:0000313" key="3">
    <source>
        <dbReference type="Proteomes" id="UP000827858"/>
    </source>
</evidence>
<keyword evidence="3" id="KW-1185">Reference proteome</keyword>
<feature type="transmembrane region" description="Helical" evidence="1">
    <location>
        <begin position="72"/>
        <end position="90"/>
    </location>
</feature>
<organism evidence="2 3">
    <name type="scientific">Shewanella phage vB_SspM_M16-3</name>
    <dbReference type="NCBI Taxonomy" id="2866684"/>
    <lineage>
        <taxon>Viruses</taxon>
        <taxon>Duplodnaviria</taxon>
        <taxon>Heunggongvirae</taxon>
        <taxon>Uroviricota</taxon>
        <taxon>Caudoviricetes</taxon>
        <taxon>Peduoviridae</taxon>
        <taxon>Arsenicumvirus</taxon>
        <taxon>Arsenicumvirus M163</taxon>
    </lineage>
</organism>
<keyword evidence="1" id="KW-0472">Membrane</keyword>